<evidence type="ECO:0000313" key="2">
    <source>
        <dbReference type="Proteomes" id="UP000178764"/>
    </source>
</evidence>
<evidence type="ECO:0000313" key="1">
    <source>
        <dbReference type="EMBL" id="OGD57176.1"/>
    </source>
</evidence>
<protein>
    <submittedName>
        <fullName evidence="1">Uncharacterized protein</fullName>
    </submittedName>
</protein>
<dbReference type="EMBL" id="MEZT01000005">
    <property type="protein sequence ID" value="OGD57176.1"/>
    <property type="molecule type" value="Genomic_DNA"/>
</dbReference>
<comment type="caution">
    <text evidence="1">The sequence shown here is derived from an EMBL/GenBank/DDBJ whole genome shotgun (WGS) entry which is preliminary data.</text>
</comment>
<accession>A0A1F5DQ64</accession>
<sequence>MTSSSQQPISLPPDQRAKLLAQRRLSDEFDQEVLAALDFLSPDIRPYLTDYFILIEDFKVTLIEEYRRCYSDYSFLVVPIHKAFECYLFKLFGDILEFTISRKTNIGYYLNVLAENKRKESIETLIAKYPFAKIDEKKWLAMWQALGRQWETNRNPLTHFEGERINNINSAQQVASSIVREMKLSAKLINDELFIPVIEKIQKEEKEKEEIRKNKELLGPVD</sequence>
<proteinExistence type="predicted"/>
<name>A0A1F5DQ64_9BACT</name>
<organism evidence="1 2">
    <name type="scientific">Candidatus Berkelbacteria bacterium RBG_13_40_8</name>
    <dbReference type="NCBI Taxonomy" id="1797467"/>
    <lineage>
        <taxon>Bacteria</taxon>
        <taxon>Candidatus Berkelbacteria</taxon>
    </lineage>
</organism>
<dbReference type="Proteomes" id="UP000178764">
    <property type="component" value="Unassembled WGS sequence"/>
</dbReference>
<dbReference type="AlphaFoldDB" id="A0A1F5DQ64"/>
<reference evidence="1 2" key="1">
    <citation type="journal article" date="2016" name="Nat. Commun.">
        <title>Thousands of microbial genomes shed light on interconnected biogeochemical processes in an aquifer system.</title>
        <authorList>
            <person name="Anantharaman K."/>
            <person name="Brown C.T."/>
            <person name="Hug L.A."/>
            <person name="Sharon I."/>
            <person name="Castelle C.J."/>
            <person name="Probst A.J."/>
            <person name="Thomas B.C."/>
            <person name="Singh A."/>
            <person name="Wilkins M.J."/>
            <person name="Karaoz U."/>
            <person name="Brodie E.L."/>
            <person name="Williams K.H."/>
            <person name="Hubbard S.S."/>
            <person name="Banfield J.F."/>
        </authorList>
    </citation>
    <scope>NUCLEOTIDE SEQUENCE [LARGE SCALE GENOMIC DNA]</scope>
</reference>
<gene>
    <name evidence="1" type="ORF">A2V71_02025</name>
</gene>